<dbReference type="GO" id="GO:0005886">
    <property type="term" value="C:plasma membrane"/>
    <property type="evidence" value="ECO:0007669"/>
    <property type="project" value="UniProtKB-SubCell"/>
</dbReference>
<keyword evidence="6 7" id="KW-0472">Membrane</keyword>
<dbReference type="PANTHER" id="PTHR30462">
    <property type="entry name" value="INTERMEMBRANE TRANSPORT PROTEIN PQIB-RELATED"/>
    <property type="match status" value="1"/>
</dbReference>
<feature type="transmembrane region" description="Helical" evidence="7">
    <location>
        <begin position="27"/>
        <end position="46"/>
    </location>
</feature>
<comment type="caution">
    <text evidence="9">The sequence shown here is derived from an EMBL/GenBank/DDBJ whole genome shotgun (WGS) entry which is preliminary data.</text>
</comment>
<evidence type="ECO:0000256" key="7">
    <source>
        <dbReference type="SAM" id="Phobius"/>
    </source>
</evidence>
<keyword evidence="4 7" id="KW-0812">Transmembrane</keyword>
<accession>A0A8I2B642</accession>
<evidence type="ECO:0000256" key="6">
    <source>
        <dbReference type="ARBA" id="ARBA00023136"/>
    </source>
</evidence>
<dbReference type="AlphaFoldDB" id="A0A8I2B642"/>
<keyword evidence="3" id="KW-0997">Cell inner membrane</keyword>
<feature type="domain" description="Mce/MlaD" evidence="8">
    <location>
        <begin position="284"/>
        <end position="351"/>
    </location>
</feature>
<dbReference type="InterPro" id="IPR051800">
    <property type="entry name" value="PqiA-PqiB_transport"/>
</dbReference>
<feature type="domain" description="Mce/MlaD" evidence="8">
    <location>
        <begin position="167"/>
        <end position="227"/>
    </location>
</feature>
<dbReference type="Proteomes" id="UP000664658">
    <property type="component" value="Unassembled WGS sequence"/>
</dbReference>
<keyword evidence="5 7" id="KW-1133">Transmembrane helix</keyword>
<evidence type="ECO:0000256" key="2">
    <source>
        <dbReference type="ARBA" id="ARBA00022475"/>
    </source>
</evidence>
<dbReference type="InterPro" id="IPR003399">
    <property type="entry name" value="Mce/MlaD"/>
</dbReference>
<evidence type="ECO:0000256" key="3">
    <source>
        <dbReference type="ARBA" id="ARBA00022519"/>
    </source>
</evidence>
<evidence type="ECO:0000256" key="1">
    <source>
        <dbReference type="ARBA" id="ARBA00004533"/>
    </source>
</evidence>
<feature type="domain" description="Mce/MlaD" evidence="8">
    <location>
        <begin position="639"/>
        <end position="709"/>
    </location>
</feature>
<dbReference type="Pfam" id="PF02470">
    <property type="entry name" value="MlaD"/>
    <property type="match status" value="6"/>
</dbReference>
<protein>
    <submittedName>
        <fullName evidence="9">MCE family protein</fullName>
    </submittedName>
</protein>
<gene>
    <name evidence="9" type="ORF">J2R62_15625</name>
</gene>
<feature type="domain" description="Mce/MlaD" evidence="8">
    <location>
        <begin position="398"/>
        <end position="458"/>
    </location>
</feature>
<dbReference type="PANTHER" id="PTHR30462:SF0">
    <property type="entry name" value="INTERMEMBRANE TRANSPORT PROTEIN YEBT"/>
    <property type="match status" value="1"/>
</dbReference>
<evidence type="ECO:0000256" key="5">
    <source>
        <dbReference type="ARBA" id="ARBA00022989"/>
    </source>
</evidence>
<evidence type="ECO:0000256" key="4">
    <source>
        <dbReference type="ARBA" id="ARBA00022692"/>
    </source>
</evidence>
<sequence>MPNQQPHAPEQPPVAAKIKTKRRISPFWILPVIAVAIALSLVYYTLREQGEQISIHFNSATGIVPNRTPIRFQGLEVGMVRKVSLGPNLQGITVTADIYSQAVDTLRQGTQFWLVTPKASLAGISGLDALVSGNYINMLPGEGASVSHFSALSAPPRYRESTGDLLVHLRSDDLGSLSTGSQVYYRKIPVGTVNDYRIAPDNEGVLIDILIEQRFANLVKTTSRFWNTSGVQADVSLSGASIKLESLNALINGAIAFDSPADAPQASDDASYPLYPDLAASQRGISVHLSFPNAGGLKAGSTPLMYQGLKVGLLTNLDLQDVNSVAGTLVVDPSIKDLLRSGTHIKLQRPSFSLSNPAGVSTLLTGPTLQLMPGEGAPQRRFTVVDDSQLLQQTENSLQFTLLAPQSFGVDVNQPVWLNGINIGQIITRELTPEGVLFSVAIEPRYRHLIHADSRFAAASRVDVQVGLDGVEVKGASAQEFLQGGINVIAGGKGAPKTRYTLYGDLKSARAGIDYADLKPTLTLQASELPDIQQGSVVLYRKFPIGQLLSIKPTAKGEFNVAVFIDPQYRYLLTPQSIFWAEGGAKVEIGAGGVSVQATPLSRALKGAISMDNVSEASAGKGELRRLYPSEQAAKAIGRQITLLTDDASKISKNMPIRYLGITVGQVINTELTRDNNHVAVQAILYPKYDAQFARNASRFTLVTPEINTTGIYNIESILTPYISAEPGNGNPSREFELLPPSIVSSRYLDGLTLTLDAPNVGSLIVGTPILYRGMEIGIVTGFNLGKLADRVHVQVRINRRYQNLIRQNSVFWLSSGYNVDFGLFSGVASSGTLNQLLRGGISVATPPSAPLKPMAKARSHFLLNQKMPEQADSWQTAIPVE</sequence>
<comment type="subcellular location">
    <subcellularLocation>
        <location evidence="1">Cell inner membrane</location>
    </subcellularLocation>
</comment>
<feature type="domain" description="Mce/MlaD" evidence="8">
    <location>
        <begin position="50"/>
        <end position="141"/>
    </location>
</feature>
<evidence type="ECO:0000313" key="10">
    <source>
        <dbReference type="Proteomes" id="UP000664658"/>
    </source>
</evidence>
<evidence type="ECO:0000259" key="8">
    <source>
        <dbReference type="Pfam" id="PF02470"/>
    </source>
</evidence>
<reference evidence="9" key="1">
    <citation type="submission" date="2021-03" db="EMBL/GenBank/DDBJ databases">
        <title>Plesiomonas shigelloides zfcc0051, isolated from zebrafish feces.</title>
        <authorList>
            <person name="Vanderhoek Z."/>
            <person name="Gaulke C."/>
        </authorList>
    </citation>
    <scope>NUCLEOTIDE SEQUENCE</scope>
    <source>
        <strain evidence="9">Zfcc0051</strain>
    </source>
</reference>
<organism evidence="9 10">
    <name type="scientific">Plesiomonas shigelloides</name>
    <name type="common">Aeromonas shigelloides</name>
    <dbReference type="NCBI Taxonomy" id="703"/>
    <lineage>
        <taxon>Bacteria</taxon>
        <taxon>Pseudomonadati</taxon>
        <taxon>Pseudomonadota</taxon>
        <taxon>Gammaproteobacteria</taxon>
        <taxon>Enterobacterales</taxon>
        <taxon>Enterobacteriaceae</taxon>
        <taxon>Plesiomonas</taxon>
    </lineage>
</organism>
<dbReference type="RefSeq" id="WP_207542656.1">
    <property type="nucleotide sequence ID" value="NZ_JAFNAA010000022.1"/>
</dbReference>
<feature type="domain" description="Mce/MlaD" evidence="8">
    <location>
        <begin position="751"/>
        <end position="815"/>
    </location>
</feature>
<proteinExistence type="predicted"/>
<dbReference type="EMBL" id="JAFNAA010000022">
    <property type="protein sequence ID" value="MBO1109615.1"/>
    <property type="molecule type" value="Genomic_DNA"/>
</dbReference>
<name>A0A8I2B642_PLESH</name>
<evidence type="ECO:0000313" key="9">
    <source>
        <dbReference type="EMBL" id="MBO1109615.1"/>
    </source>
</evidence>
<keyword evidence="2" id="KW-1003">Cell membrane</keyword>